<organism evidence="2 3">
    <name type="scientific">Rhodanobacter glycinis</name>
    <dbReference type="NCBI Taxonomy" id="582702"/>
    <lineage>
        <taxon>Bacteria</taxon>
        <taxon>Pseudomonadati</taxon>
        <taxon>Pseudomonadota</taxon>
        <taxon>Gammaproteobacteria</taxon>
        <taxon>Lysobacterales</taxon>
        <taxon>Rhodanobacteraceae</taxon>
        <taxon>Rhodanobacter</taxon>
    </lineage>
</organism>
<dbReference type="AlphaFoldDB" id="A0A1I4FY01"/>
<evidence type="ECO:0000313" key="2">
    <source>
        <dbReference type="EMBL" id="SFL22792.1"/>
    </source>
</evidence>
<name>A0A1I4FY01_9GAMM</name>
<protein>
    <submittedName>
        <fullName evidence="2">Uncharacterized protein</fullName>
    </submittedName>
</protein>
<keyword evidence="1" id="KW-0732">Signal</keyword>
<gene>
    <name evidence="2" type="ORF">SAMN05192579_12038</name>
</gene>
<dbReference type="Proteomes" id="UP000198725">
    <property type="component" value="Unassembled WGS sequence"/>
</dbReference>
<evidence type="ECO:0000256" key="1">
    <source>
        <dbReference type="SAM" id="SignalP"/>
    </source>
</evidence>
<dbReference type="RefSeq" id="WP_245735067.1">
    <property type="nucleotide sequence ID" value="NZ_FOSR01000020.1"/>
</dbReference>
<feature type="chain" id="PRO_5011744954" evidence="1">
    <location>
        <begin position="18"/>
        <end position="146"/>
    </location>
</feature>
<reference evidence="3" key="1">
    <citation type="submission" date="2016-10" db="EMBL/GenBank/DDBJ databases">
        <authorList>
            <person name="Varghese N."/>
            <person name="Submissions S."/>
        </authorList>
    </citation>
    <scope>NUCLEOTIDE SEQUENCE [LARGE SCALE GENOMIC DNA]</scope>
    <source>
        <strain evidence="3">MO64</strain>
    </source>
</reference>
<dbReference type="EMBL" id="FOSR01000020">
    <property type="protein sequence ID" value="SFL22792.1"/>
    <property type="molecule type" value="Genomic_DNA"/>
</dbReference>
<feature type="signal peptide" evidence="1">
    <location>
        <begin position="1"/>
        <end position="17"/>
    </location>
</feature>
<accession>A0A1I4FY01</accession>
<proteinExistence type="predicted"/>
<evidence type="ECO:0000313" key="3">
    <source>
        <dbReference type="Proteomes" id="UP000198725"/>
    </source>
</evidence>
<keyword evidence="3" id="KW-1185">Reference proteome</keyword>
<sequence length="146" mass="16014">MLLLWPCLIFTAGCAQARPQLAQASQAQACQPAQAEAADAMVDKLDDWPAVDRFFKAYRQCDDGYIAEGSSDAIAQLLARQWDTLPNLQALIRQEPALRSFVLCQINTTLDSDELDRIKRNATESCPSDGASLCADLRLTAEHASK</sequence>